<sequence length="216" mass="23503">MSMCHVRGFFKLVVLMLSVTLVGCASSLARIDTWQGDPAEAADAAVLKSPGEITVVQVNGREMTNFLMDDLALDYGLLPGQNQVVFTYKTIWAKAGVVDNGESKVHIVESKPQQVSFNAVAGEEYRFSFTRPSSRQEAETLMEDFSADLVNRSGEVVASSGEWDAQAARKAARTPVPAGSGVSGDAQSGSTLDRMKALWGDATEEEKREFLRWAFE</sequence>
<feature type="signal peptide" evidence="2">
    <location>
        <begin position="1"/>
        <end position="29"/>
    </location>
</feature>
<feature type="chain" id="PRO_5021814891" evidence="2">
    <location>
        <begin position="30"/>
        <end position="216"/>
    </location>
</feature>
<dbReference type="RefSeq" id="WP_036218822.1">
    <property type="nucleotide sequence ID" value="NZ_VMRX01000002.1"/>
</dbReference>
<dbReference type="InterPro" id="IPR018635">
    <property type="entry name" value="UPF0319"/>
</dbReference>
<reference evidence="3 4" key="1">
    <citation type="submission" date="2019-07" db="EMBL/GenBank/DDBJ databases">
        <title>The pathways for chlorine oxyanion respiration interact through the shared metabolite chlorate.</title>
        <authorList>
            <person name="Barnum T.P."/>
            <person name="Cheng Y."/>
            <person name="Hill K.A."/>
            <person name="Lucas L.N."/>
            <person name="Carlson H.K."/>
            <person name="Coates J.D."/>
        </authorList>
    </citation>
    <scope>NUCLEOTIDE SEQUENCE [LARGE SCALE GENOMIC DNA]</scope>
    <source>
        <strain evidence="3">UCB</strain>
    </source>
</reference>
<organism evidence="3 4">
    <name type="scientific">Marinobacter vinifirmus</name>
    <dbReference type="NCBI Taxonomy" id="355591"/>
    <lineage>
        <taxon>Bacteria</taxon>
        <taxon>Pseudomonadati</taxon>
        <taxon>Pseudomonadota</taxon>
        <taxon>Gammaproteobacteria</taxon>
        <taxon>Pseudomonadales</taxon>
        <taxon>Marinobacteraceae</taxon>
        <taxon>Marinobacter</taxon>
    </lineage>
</organism>
<evidence type="ECO:0000313" key="4">
    <source>
        <dbReference type="Proteomes" id="UP000319142"/>
    </source>
</evidence>
<name>A0A558BHC0_9GAMM</name>
<accession>A0A558BHC0</accession>
<evidence type="ECO:0000256" key="2">
    <source>
        <dbReference type="SAM" id="SignalP"/>
    </source>
</evidence>
<dbReference type="Proteomes" id="UP000319142">
    <property type="component" value="Unassembled WGS sequence"/>
</dbReference>
<proteinExistence type="predicted"/>
<gene>
    <name evidence="3" type="ORF">FHK81_01455</name>
</gene>
<evidence type="ECO:0000313" key="3">
    <source>
        <dbReference type="EMBL" id="TVT35910.1"/>
    </source>
</evidence>
<keyword evidence="2" id="KW-0732">Signal</keyword>
<dbReference type="Pfam" id="PF09829">
    <property type="entry name" value="DUF2057"/>
    <property type="match status" value="1"/>
</dbReference>
<dbReference type="PROSITE" id="PS51257">
    <property type="entry name" value="PROKAR_LIPOPROTEIN"/>
    <property type="match status" value="1"/>
</dbReference>
<feature type="region of interest" description="Disordered" evidence="1">
    <location>
        <begin position="168"/>
        <end position="191"/>
    </location>
</feature>
<dbReference type="EMBL" id="VMRX01000002">
    <property type="protein sequence ID" value="TVT35910.1"/>
    <property type="molecule type" value="Genomic_DNA"/>
</dbReference>
<evidence type="ECO:0000256" key="1">
    <source>
        <dbReference type="SAM" id="MobiDB-lite"/>
    </source>
</evidence>
<comment type="caution">
    <text evidence="3">The sequence shown here is derived from an EMBL/GenBank/DDBJ whole genome shotgun (WGS) entry which is preliminary data.</text>
</comment>
<dbReference type="AlphaFoldDB" id="A0A558BHC0"/>
<protein>
    <submittedName>
        <fullName evidence="3">DUF2057 domain-containing protein</fullName>
    </submittedName>
</protein>